<dbReference type="GO" id="GO:0004222">
    <property type="term" value="F:metalloendopeptidase activity"/>
    <property type="evidence" value="ECO:0007669"/>
    <property type="project" value="InterPro"/>
</dbReference>
<keyword evidence="5" id="KW-1185">Reference proteome</keyword>
<dbReference type="Gene3D" id="3.40.1620.60">
    <property type="match status" value="1"/>
</dbReference>
<dbReference type="GO" id="GO:0046872">
    <property type="term" value="F:metal ion binding"/>
    <property type="evidence" value="ECO:0007669"/>
    <property type="project" value="UniProtKB-KW"/>
</dbReference>
<evidence type="ECO:0000313" key="5">
    <source>
        <dbReference type="Proteomes" id="UP000440578"/>
    </source>
</evidence>
<sequence>MGPLVVIFVQCWCLFGGAISQAIEVYESLLERVGGRGQLPLLVHHFLAQVAAVFRHPSLGLTVTLSFPEVELWRERPPAARGATNSTLDRFCELHAGVQQRAGHRWDVGMLLVGGPLGVPQRSALGVARLGTVCGEAADGAHSGCAAVQFGAVAGREDALPTHGLGLAALTAAHELGHTLGLYHDGDGDDCPGSGFVMASGLDSRRPGVQWSACSAAAARRLWPGCLREAGAPPPPPPPSLPSLDGQCQLQLGDPLATSGADPDPCRRLTCQTAAVRAIRDSLLDAADLERYSDLLSPGPALEGSVCGSRSVCRAGRCAPCVGPCAAQEGSWSGWEPLGGCLSPCYPGSLGVQTFTRRCVGADPSRAAHCAAGPTVRRVLCAPRCPHHRHWVWDARRVCRRSDPAAEPLRVRHEAARPAAACAVRCRKDADGGQLFWWPTEVFFGTDASGDGPFLPDGTLCHRDDGVNFYCVEHRCTPQTEALYLKRLRP</sequence>
<dbReference type="PROSITE" id="PS50215">
    <property type="entry name" value="ADAM_MEPRO"/>
    <property type="match status" value="1"/>
</dbReference>
<keyword evidence="1" id="KW-0862">Zinc</keyword>
<dbReference type="GO" id="GO:0007229">
    <property type="term" value="P:integrin-mediated signaling pathway"/>
    <property type="evidence" value="ECO:0007669"/>
    <property type="project" value="UniProtKB-KW"/>
</dbReference>
<keyword evidence="4" id="KW-0401">Integrin</keyword>
<comment type="caution">
    <text evidence="1">Lacks conserved residue(s) required for the propagation of feature annotation.</text>
</comment>
<gene>
    <name evidence="4" type="primary">Adamts16_0</name>
    <name evidence="4" type="ORF">FJT64_007597</name>
</gene>
<dbReference type="Gene3D" id="3.40.390.10">
    <property type="entry name" value="Collagenase (Catalytic Domain)"/>
    <property type="match status" value="1"/>
</dbReference>
<dbReference type="AlphaFoldDB" id="A0A6A4VEH2"/>
<feature type="binding site" evidence="1">
    <location>
        <position position="184"/>
    </location>
    <ligand>
        <name>Zn(2+)</name>
        <dbReference type="ChEBI" id="CHEBI:29105"/>
        <note>catalytic</note>
    </ligand>
</feature>
<dbReference type="Pfam" id="PF13688">
    <property type="entry name" value="Reprolysin_5"/>
    <property type="match status" value="1"/>
</dbReference>
<feature type="active site" evidence="1">
    <location>
        <position position="175"/>
    </location>
</feature>
<organism evidence="4 5">
    <name type="scientific">Amphibalanus amphitrite</name>
    <name type="common">Striped barnacle</name>
    <name type="synonym">Balanus amphitrite</name>
    <dbReference type="NCBI Taxonomy" id="1232801"/>
    <lineage>
        <taxon>Eukaryota</taxon>
        <taxon>Metazoa</taxon>
        <taxon>Ecdysozoa</taxon>
        <taxon>Arthropoda</taxon>
        <taxon>Crustacea</taxon>
        <taxon>Multicrustacea</taxon>
        <taxon>Cirripedia</taxon>
        <taxon>Thoracica</taxon>
        <taxon>Thoracicalcarea</taxon>
        <taxon>Balanomorpha</taxon>
        <taxon>Balanoidea</taxon>
        <taxon>Balanidae</taxon>
        <taxon>Amphibalaninae</taxon>
        <taxon>Amphibalanus</taxon>
    </lineage>
</organism>
<keyword evidence="1" id="KW-0479">Metal-binding</keyword>
<dbReference type="PANTHER" id="PTHR13723">
    <property type="entry name" value="ADAMTS A DISINTEGRIN AND METALLOPROTEASE WITH THROMBOSPONDIN MOTIFS PROTEASE"/>
    <property type="match status" value="1"/>
</dbReference>
<dbReference type="InterPro" id="IPR050439">
    <property type="entry name" value="ADAMTS_ADAMTS-like"/>
</dbReference>
<dbReference type="GO" id="GO:0006508">
    <property type="term" value="P:proteolysis"/>
    <property type="evidence" value="ECO:0007669"/>
    <property type="project" value="InterPro"/>
</dbReference>
<dbReference type="EMBL" id="VIIS01001658">
    <property type="protein sequence ID" value="KAF0294787.1"/>
    <property type="molecule type" value="Genomic_DNA"/>
</dbReference>
<protein>
    <submittedName>
        <fullName evidence="4">A disintegrin and metalloproteinase with thrombospondin motifs 16</fullName>
    </submittedName>
</protein>
<feature type="domain" description="Peptidase M12B" evidence="3">
    <location>
        <begin position="17"/>
        <end position="215"/>
    </location>
</feature>
<dbReference type="InterPro" id="IPR001590">
    <property type="entry name" value="Peptidase_M12B"/>
</dbReference>
<evidence type="ECO:0000259" key="3">
    <source>
        <dbReference type="PROSITE" id="PS50215"/>
    </source>
</evidence>
<feature type="signal peptide" evidence="2">
    <location>
        <begin position="1"/>
        <end position="20"/>
    </location>
</feature>
<dbReference type="SUPFAM" id="SSF55486">
    <property type="entry name" value="Metalloproteases ('zincins'), catalytic domain"/>
    <property type="match status" value="1"/>
</dbReference>
<evidence type="ECO:0000313" key="4">
    <source>
        <dbReference type="EMBL" id="KAF0294787.1"/>
    </source>
</evidence>
<dbReference type="GO" id="GO:0031012">
    <property type="term" value="C:extracellular matrix"/>
    <property type="evidence" value="ECO:0007669"/>
    <property type="project" value="TreeGrafter"/>
</dbReference>
<name>A0A6A4VEH2_AMPAM</name>
<proteinExistence type="predicted"/>
<dbReference type="InterPro" id="IPR024079">
    <property type="entry name" value="MetalloPept_cat_dom_sf"/>
</dbReference>
<keyword evidence="2" id="KW-0732">Signal</keyword>
<feature type="binding site" evidence="1">
    <location>
        <position position="178"/>
    </location>
    <ligand>
        <name>Zn(2+)</name>
        <dbReference type="ChEBI" id="CHEBI:29105"/>
        <note>catalytic</note>
    </ligand>
</feature>
<dbReference type="PANTHER" id="PTHR13723:SF294">
    <property type="entry name" value="A DISINTEGRIN AND METALLOPROTEINASE WITH THROMBOSPONDIN MOTIFS 7-LIKE PROTEIN"/>
    <property type="match status" value="1"/>
</dbReference>
<evidence type="ECO:0000256" key="1">
    <source>
        <dbReference type="PROSITE-ProRule" id="PRU00276"/>
    </source>
</evidence>
<feature type="chain" id="PRO_5025500686" evidence="2">
    <location>
        <begin position="21"/>
        <end position="490"/>
    </location>
</feature>
<evidence type="ECO:0000256" key="2">
    <source>
        <dbReference type="SAM" id="SignalP"/>
    </source>
</evidence>
<feature type="binding site" evidence="1">
    <location>
        <position position="174"/>
    </location>
    <ligand>
        <name>Zn(2+)</name>
        <dbReference type="ChEBI" id="CHEBI:29105"/>
        <note>catalytic</note>
    </ligand>
</feature>
<dbReference type="Proteomes" id="UP000440578">
    <property type="component" value="Unassembled WGS sequence"/>
</dbReference>
<comment type="caution">
    <text evidence="4">The sequence shown here is derived from an EMBL/GenBank/DDBJ whole genome shotgun (WGS) entry which is preliminary data.</text>
</comment>
<dbReference type="GO" id="GO:0030198">
    <property type="term" value="P:extracellular matrix organization"/>
    <property type="evidence" value="ECO:0007669"/>
    <property type="project" value="TreeGrafter"/>
</dbReference>
<reference evidence="4 5" key="1">
    <citation type="submission" date="2019-07" db="EMBL/GenBank/DDBJ databases">
        <title>Draft genome assembly of a fouling barnacle, Amphibalanus amphitrite (Darwin, 1854): The first reference genome for Thecostraca.</title>
        <authorList>
            <person name="Kim W."/>
        </authorList>
    </citation>
    <scope>NUCLEOTIDE SEQUENCE [LARGE SCALE GENOMIC DNA]</scope>
    <source>
        <strain evidence="4">SNU_AA5</strain>
        <tissue evidence="4">Soma without cirri and trophi</tissue>
    </source>
</reference>
<accession>A0A6A4VEH2</accession>